<evidence type="ECO:0000256" key="3">
    <source>
        <dbReference type="ARBA" id="ARBA00022679"/>
    </source>
</evidence>
<dbReference type="AlphaFoldDB" id="F9CY46"/>
<dbReference type="STRING" id="1001994.MY1_1652"/>
<dbReference type="Pfam" id="PF13238">
    <property type="entry name" value="AAA_18"/>
    <property type="match status" value="1"/>
</dbReference>
<evidence type="ECO:0000256" key="4">
    <source>
        <dbReference type="ARBA" id="ARBA00022741"/>
    </source>
</evidence>
<evidence type="ECO:0000256" key="2">
    <source>
        <dbReference type="ARBA" id="ARBA00022552"/>
    </source>
</evidence>
<dbReference type="InterPro" id="IPR020618">
    <property type="entry name" value="Adenyl_kinase_AK6"/>
</dbReference>
<keyword evidence="8" id="KW-1185">Reference proteome</keyword>
<dbReference type="GO" id="GO:0005524">
    <property type="term" value="F:ATP binding"/>
    <property type="evidence" value="ECO:0007669"/>
    <property type="project" value="UniProtKB-KW"/>
</dbReference>
<keyword evidence="4" id="KW-0547">Nucleotide-binding</keyword>
<dbReference type="RefSeq" id="WP_007551386.1">
    <property type="nucleotide sequence ID" value="NZ_AFPU01000001.1"/>
</dbReference>
<evidence type="ECO:0000313" key="8">
    <source>
        <dbReference type="Proteomes" id="UP000004440"/>
    </source>
</evidence>
<dbReference type="PATRIC" id="fig|1001994.6.peg.1628"/>
<dbReference type="SUPFAM" id="SSF52540">
    <property type="entry name" value="P-loop containing nucleoside triphosphate hydrolases"/>
    <property type="match status" value="1"/>
</dbReference>
<name>F9CY46_9ARCH</name>
<dbReference type="OrthoDB" id="8730at2157"/>
<keyword evidence="5 7" id="KW-0418">Kinase</keyword>
<dbReference type="PANTHER" id="PTHR12595:SF0">
    <property type="entry name" value="ADENYLATE KINASE ISOENZYME 6"/>
    <property type="match status" value="1"/>
</dbReference>
<accession>F9CY46</accession>
<proteinExistence type="predicted"/>
<comment type="caution">
    <text evidence="7">The sequence shown here is derived from an EMBL/GenBank/DDBJ whole genome shotgun (WGS) entry which is preliminary data.</text>
</comment>
<reference evidence="7 8" key="1">
    <citation type="journal article" date="2011" name="J. Bacteriol.">
        <title>Genome Sequence of an Ammonia-Oxidizing Soil Archaeon, "Candidatus Nitrosoarchaeum koreensis" MY1.</title>
        <authorList>
            <person name="Kim B.K."/>
            <person name="Jung M.Y."/>
            <person name="Yu D.S."/>
            <person name="Park S.J."/>
            <person name="Oh T.K."/>
            <person name="Rhee S.K."/>
            <person name="Kim J.F."/>
        </authorList>
    </citation>
    <scope>NUCLEOTIDE SEQUENCE [LARGE SCALE GENOMIC DNA]</scope>
    <source>
        <strain evidence="7 8">MY1</strain>
    </source>
</reference>
<keyword evidence="1" id="KW-0690">Ribosome biogenesis</keyword>
<dbReference type="GO" id="GO:0006364">
    <property type="term" value="P:rRNA processing"/>
    <property type="evidence" value="ECO:0007669"/>
    <property type="project" value="UniProtKB-KW"/>
</dbReference>
<keyword evidence="6" id="KW-0067">ATP-binding</keyword>
<gene>
    <name evidence="7" type="ORF">MY1_1652</name>
</gene>
<dbReference type="Gene3D" id="3.40.50.300">
    <property type="entry name" value="P-loop containing nucleotide triphosphate hydrolases"/>
    <property type="match status" value="1"/>
</dbReference>
<evidence type="ECO:0000313" key="7">
    <source>
        <dbReference type="EMBL" id="EGP94401.1"/>
    </source>
</evidence>
<evidence type="ECO:0000256" key="6">
    <source>
        <dbReference type="ARBA" id="ARBA00022840"/>
    </source>
</evidence>
<evidence type="ECO:0000256" key="5">
    <source>
        <dbReference type="ARBA" id="ARBA00022777"/>
    </source>
</evidence>
<organism evidence="7 8">
    <name type="scientific">Nitrosarchaeum koreense MY1</name>
    <dbReference type="NCBI Taxonomy" id="1001994"/>
    <lineage>
        <taxon>Archaea</taxon>
        <taxon>Nitrososphaerota</taxon>
        <taxon>Nitrososphaeria</taxon>
        <taxon>Nitrosopumilales</taxon>
        <taxon>Nitrosopumilaceae</taxon>
        <taxon>Nitrosarchaeum</taxon>
    </lineage>
</organism>
<sequence>MSIVITGNPGVGKHTIANEIAKRLELQILDINNIAKDFGLFERDEDTNDVDTVELKKIINKKISKPSLIVGHLAPYVLSSEQIKKIIVLRRNPYDLISVYKKREYSDKKTKENTGSEILGIIAHDAINQFGVKVFQVDVTAKSVLEVTDKVMSVINDEDSSEDVDWLDLVAKHDDLKKFFAY</sequence>
<dbReference type="GO" id="GO:0016887">
    <property type="term" value="F:ATP hydrolysis activity"/>
    <property type="evidence" value="ECO:0007669"/>
    <property type="project" value="InterPro"/>
</dbReference>
<dbReference type="GO" id="GO:0004017">
    <property type="term" value="F:AMP kinase activity"/>
    <property type="evidence" value="ECO:0007669"/>
    <property type="project" value="InterPro"/>
</dbReference>
<dbReference type="Proteomes" id="UP000004440">
    <property type="component" value="Unassembled WGS sequence"/>
</dbReference>
<keyword evidence="3" id="KW-0808">Transferase</keyword>
<protein>
    <submittedName>
        <fullName evidence="7">Putative Shikimate kinase</fullName>
    </submittedName>
</protein>
<keyword evidence="2" id="KW-0698">rRNA processing</keyword>
<dbReference type="PANTHER" id="PTHR12595">
    <property type="entry name" value="POS9-ACTIVATING FACTOR FAP7-RELATED"/>
    <property type="match status" value="1"/>
</dbReference>
<dbReference type="EMBL" id="AFPU01000001">
    <property type="protein sequence ID" value="EGP94401.1"/>
    <property type="molecule type" value="Genomic_DNA"/>
</dbReference>
<dbReference type="InterPro" id="IPR027417">
    <property type="entry name" value="P-loop_NTPase"/>
</dbReference>
<evidence type="ECO:0000256" key="1">
    <source>
        <dbReference type="ARBA" id="ARBA00022517"/>
    </source>
</evidence>